<feature type="domain" description="Zona occludens toxin N-terminal" evidence="2">
    <location>
        <begin position="2"/>
        <end position="45"/>
    </location>
</feature>
<feature type="region of interest" description="Disordered" evidence="1">
    <location>
        <begin position="82"/>
        <end position="119"/>
    </location>
</feature>
<proteinExistence type="predicted"/>
<organism evidence="3 4">
    <name type="scientific">Pseudomonas anguilliseptica</name>
    <dbReference type="NCBI Taxonomy" id="53406"/>
    <lineage>
        <taxon>Bacteria</taxon>
        <taxon>Pseudomonadati</taxon>
        <taxon>Pseudomonadota</taxon>
        <taxon>Gammaproteobacteria</taxon>
        <taxon>Pseudomonadales</taxon>
        <taxon>Pseudomonadaceae</taxon>
        <taxon>Pseudomonas</taxon>
    </lineage>
</organism>
<keyword evidence="4" id="KW-1185">Reference proteome</keyword>
<dbReference type="InterPro" id="IPR027417">
    <property type="entry name" value="P-loop_NTPase"/>
</dbReference>
<reference evidence="4" key="1">
    <citation type="submission" date="2016-10" db="EMBL/GenBank/DDBJ databases">
        <authorList>
            <person name="Varghese N."/>
            <person name="Submissions S."/>
        </authorList>
    </citation>
    <scope>NUCLEOTIDE SEQUENCE [LARGE SCALE GENOMIC DNA]</scope>
    <source>
        <strain evidence="4">DSM 12111</strain>
    </source>
</reference>
<dbReference type="RefSeq" id="WP_090387994.1">
    <property type="nucleotide sequence ID" value="NZ_FNSC01000003.1"/>
</dbReference>
<dbReference type="STRING" id="53406.SAMN05421553_5122"/>
<accession>A0A1H5LR72</accession>
<dbReference type="InterPro" id="IPR008900">
    <property type="entry name" value="Zot_N"/>
</dbReference>
<feature type="compositionally biased region" description="Basic and acidic residues" evidence="1">
    <location>
        <begin position="94"/>
        <end position="103"/>
    </location>
</feature>
<name>A0A1H5LR72_PSEAG</name>
<evidence type="ECO:0000256" key="1">
    <source>
        <dbReference type="SAM" id="MobiDB-lite"/>
    </source>
</evidence>
<dbReference type="Proteomes" id="UP000242849">
    <property type="component" value="Unassembled WGS sequence"/>
</dbReference>
<gene>
    <name evidence="3" type="ORF">SAMN05421553_5122</name>
</gene>
<dbReference type="AlphaFoldDB" id="A0A1H5LR72"/>
<dbReference type="OrthoDB" id="6399054at2"/>
<evidence type="ECO:0000313" key="4">
    <source>
        <dbReference type="Proteomes" id="UP000242849"/>
    </source>
</evidence>
<evidence type="ECO:0000259" key="2">
    <source>
        <dbReference type="Pfam" id="PF05707"/>
    </source>
</evidence>
<evidence type="ECO:0000313" key="3">
    <source>
        <dbReference type="EMBL" id="SEE79563.1"/>
    </source>
</evidence>
<protein>
    <submittedName>
        <fullName evidence="3">Zonular occludens toxin (Zot)</fullName>
    </submittedName>
</protein>
<dbReference type="Pfam" id="PF05707">
    <property type="entry name" value="Zot"/>
    <property type="match status" value="1"/>
</dbReference>
<dbReference type="EMBL" id="FNSC01000003">
    <property type="protein sequence ID" value="SEE79563.1"/>
    <property type="molecule type" value="Genomic_DNA"/>
</dbReference>
<dbReference type="Gene3D" id="3.40.50.300">
    <property type="entry name" value="P-loop containing nucleotide triphosphate hydrolases"/>
    <property type="match status" value="1"/>
</dbReference>
<sequence length="119" mass="13437">MAVYFVTGKLGSGKSLVAVGKIRDYLSEGRRVATNLDLWLDEMFTYHDQPAIRLPDKPLLSWCRSSRSEFGTKPLTRTVRPGWVLAPDGQGQMDARHARRCPDRQVPIPLPTEPKRDSC</sequence>